<protein>
    <submittedName>
        <fullName evidence="3">Uncharacterized protein</fullName>
    </submittedName>
</protein>
<dbReference type="AlphaFoldDB" id="A0A4R2KIN9"/>
<evidence type="ECO:0000313" key="3">
    <source>
        <dbReference type="EMBL" id="TCO73064.1"/>
    </source>
</evidence>
<evidence type="ECO:0000313" key="4">
    <source>
        <dbReference type="Proteomes" id="UP000295142"/>
    </source>
</evidence>
<keyword evidence="4" id="KW-1185">Reference proteome</keyword>
<dbReference type="RefSeq" id="WP_132542674.1">
    <property type="nucleotide sequence ID" value="NZ_SLWW01000003.1"/>
</dbReference>
<dbReference type="EMBL" id="SLWW01000003">
    <property type="protein sequence ID" value="TCO73064.1"/>
    <property type="molecule type" value="Genomic_DNA"/>
</dbReference>
<proteinExistence type="predicted"/>
<dbReference type="OrthoDB" id="7866589at2"/>
<accession>A0A4R2KIN9</accession>
<feature type="coiled-coil region" evidence="1">
    <location>
        <begin position="8"/>
        <end position="42"/>
    </location>
</feature>
<feature type="region of interest" description="Disordered" evidence="2">
    <location>
        <begin position="45"/>
        <end position="72"/>
    </location>
</feature>
<reference evidence="3 4" key="1">
    <citation type="submission" date="2019-03" db="EMBL/GenBank/DDBJ databases">
        <title>Genomic Encyclopedia of Type Strains, Phase IV (KMG-IV): sequencing the most valuable type-strain genomes for metagenomic binning, comparative biology and taxonomic classification.</title>
        <authorList>
            <person name="Goeker M."/>
        </authorList>
    </citation>
    <scope>NUCLEOTIDE SEQUENCE [LARGE SCALE GENOMIC DNA]</scope>
    <source>
        <strain evidence="3 4">DSM 4868</strain>
    </source>
</reference>
<keyword evidence="1" id="KW-0175">Coiled coil</keyword>
<comment type="caution">
    <text evidence="3">The sequence shown here is derived from an EMBL/GenBank/DDBJ whole genome shotgun (WGS) entry which is preliminary data.</text>
</comment>
<evidence type="ECO:0000256" key="1">
    <source>
        <dbReference type="SAM" id="Coils"/>
    </source>
</evidence>
<organism evidence="3 4">
    <name type="scientific">Rhodovulum euryhalinum</name>
    <dbReference type="NCBI Taxonomy" id="35805"/>
    <lineage>
        <taxon>Bacteria</taxon>
        <taxon>Pseudomonadati</taxon>
        <taxon>Pseudomonadota</taxon>
        <taxon>Alphaproteobacteria</taxon>
        <taxon>Rhodobacterales</taxon>
        <taxon>Paracoccaceae</taxon>
        <taxon>Rhodovulum</taxon>
    </lineage>
</organism>
<evidence type="ECO:0000256" key="2">
    <source>
        <dbReference type="SAM" id="MobiDB-lite"/>
    </source>
</evidence>
<gene>
    <name evidence="3" type="ORF">EV655_103293</name>
</gene>
<name>A0A4R2KIN9_9RHOB</name>
<dbReference type="Proteomes" id="UP000295142">
    <property type="component" value="Unassembled WGS sequence"/>
</dbReference>
<sequence length="124" mass="13936">MSRAQSHILAARAALAEARKLLDNVSAELDRLQVAVRAELAEGVPTPLQTPLEDLPEPSEHRRAHRTGFPSKIDTDPELRAFILARIDRMGFVPLAAEVAQAFPPKRRVGKSGIYDWWRKNHPR</sequence>